<feature type="domain" description="GGDEF" evidence="1">
    <location>
        <begin position="181"/>
        <end position="314"/>
    </location>
</feature>
<dbReference type="InterPro" id="IPR043128">
    <property type="entry name" value="Rev_trsase/Diguanyl_cyclase"/>
</dbReference>
<dbReference type="Gene3D" id="3.30.450.40">
    <property type="match status" value="1"/>
</dbReference>
<dbReference type="EMBL" id="FOQK01000007">
    <property type="protein sequence ID" value="SFH88728.1"/>
    <property type="molecule type" value="Genomic_DNA"/>
</dbReference>
<organism evidence="2 3">
    <name type="scientific">Selenomonas ruminantium</name>
    <dbReference type="NCBI Taxonomy" id="971"/>
    <lineage>
        <taxon>Bacteria</taxon>
        <taxon>Bacillati</taxon>
        <taxon>Bacillota</taxon>
        <taxon>Negativicutes</taxon>
        <taxon>Selenomonadales</taxon>
        <taxon>Selenomonadaceae</taxon>
        <taxon>Selenomonas</taxon>
    </lineage>
</organism>
<dbReference type="Gene3D" id="3.30.70.270">
    <property type="match status" value="1"/>
</dbReference>
<dbReference type="InterPro" id="IPR029787">
    <property type="entry name" value="Nucleotide_cyclase"/>
</dbReference>
<dbReference type="SUPFAM" id="SSF55781">
    <property type="entry name" value="GAF domain-like"/>
    <property type="match status" value="1"/>
</dbReference>
<dbReference type="PANTHER" id="PTHR46663">
    <property type="entry name" value="DIGUANYLATE CYCLASE DGCT-RELATED"/>
    <property type="match status" value="1"/>
</dbReference>
<gene>
    <name evidence="2" type="ORF">SAMN04487861_10770</name>
</gene>
<dbReference type="PANTHER" id="PTHR46663:SF2">
    <property type="entry name" value="GGDEF DOMAIN-CONTAINING PROTEIN"/>
    <property type="match status" value="1"/>
</dbReference>
<reference evidence="2 3" key="1">
    <citation type="submission" date="2016-10" db="EMBL/GenBank/DDBJ databases">
        <authorList>
            <person name="de Groot N.N."/>
        </authorList>
    </citation>
    <scope>NUCLEOTIDE SEQUENCE [LARGE SCALE GENOMIC DNA]</scope>
    <source>
        <strain evidence="2 3">Z108</strain>
    </source>
</reference>
<dbReference type="OrthoDB" id="9805474at2"/>
<dbReference type="Pfam" id="PF00990">
    <property type="entry name" value="GGDEF"/>
    <property type="match status" value="1"/>
</dbReference>
<dbReference type="AlphaFoldDB" id="A0A1I3DQ93"/>
<accession>A0A1I3DQ93</accession>
<name>A0A1I3DQ93_SELRU</name>
<dbReference type="InterPro" id="IPR000160">
    <property type="entry name" value="GGDEF_dom"/>
</dbReference>
<proteinExistence type="predicted"/>
<dbReference type="InterPro" id="IPR029016">
    <property type="entry name" value="GAF-like_dom_sf"/>
</dbReference>
<dbReference type="RefSeq" id="WP_075442760.1">
    <property type="nucleotide sequence ID" value="NZ_FOQK01000007.1"/>
</dbReference>
<evidence type="ECO:0000259" key="1">
    <source>
        <dbReference type="PROSITE" id="PS50887"/>
    </source>
</evidence>
<evidence type="ECO:0000313" key="3">
    <source>
        <dbReference type="Proteomes" id="UP000183639"/>
    </source>
</evidence>
<dbReference type="SUPFAM" id="SSF55073">
    <property type="entry name" value="Nucleotide cyclase"/>
    <property type="match status" value="1"/>
</dbReference>
<dbReference type="CDD" id="cd01949">
    <property type="entry name" value="GGDEF"/>
    <property type="match status" value="1"/>
</dbReference>
<dbReference type="PROSITE" id="PS50887">
    <property type="entry name" value="GGDEF"/>
    <property type="match status" value="1"/>
</dbReference>
<dbReference type="NCBIfam" id="TIGR00254">
    <property type="entry name" value="GGDEF"/>
    <property type="match status" value="1"/>
</dbReference>
<dbReference type="InterPro" id="IPR052163">
    <property type="entry name" value="DGC-Regulatory_Protein"/>
</dbReference>
<dbReference type="Proteomes" id="UP000183639">
    <property type="component" value="Unassembled WGS sequence"/>
</dbReference>
<sequence length="627" mass="71409">MDTKSHPIPTTFDSDVFSALEKFDRRVYFRWDLTTDVLELHGPAHPNSYDIAPRIAPASTILWHSGLLHQEDATILRVYLNTIFCHHIHRPKGSCNHICKLRLRGNGCHEYIWSEIHLITYFDGFMPVVAYGNIRNIQAQKLWQQRIEREAAHDQLTGLLNKDATRLRITKHLASLSPDIDQEALLIIDADGFKEINDSFGHLFGDAVLTDMGNAIMHNFRQSDIKGRIGGDEFLVLFRNISDPEILHDRCQSLIRQLERRYKNGQQELPFSISIGVAQYPQHGTTYQELFKHADRALYESKNLGKNQYTIYRSSLLGQASVTSHRTPKDFEDFQQKAFKDNMIEFIFKLLYETNSPDATISISLGMFGKLFNLDRVGLDLYDPDTNQYTTAYEWLSPNGISLKSSERADDTFDSISMRNTLILSGYKATSYGVMSICEDTSKAADRYQPAMAALHLGAFAHCMITHGSDTLGCIGFEYSRPHTIDDECRHALSVFAVILGNILLTSYSDDKLRQQNMQLRSLLDHMQEMIYVVDKITMSPIYFNRSIRQALPDVNAGHPCYQVLHKRSTPCPGCPVLQLSGEGSEYIQCDLSNWDKDRPTCTRACNLHIDKVDDTRPLALVIQEPI</sequence>
<dbReference type="SMART" id="SM00267">
    <property type="entry name" value="GGDEF"/>
    <property type="match status" value="1"/>
</dbReference>
<evidence type="ECO:0000313" key="2">
    <source>
        <dbReference type="EMBL" id="SFH88728.1"/>
    </source>
</evidence>
<protein>
    <submittedName>
        <fullName evidence="2">Diguanylate cyclase (GGDEF) domain-containing protein</fullName>
    </submittedName>
</protein>